<protein>
    <submittedName>
        <fullName evidence="3">DUF4232 domain-containing protein</fullName>
    </submittedName>
</protein>
<name>A0ABN2RNG9_9PSEU</name>
<dbReference type="InterPro" id="IPR025326">
    <property type="entry name" value="DUF4232"/>
</dbReference>
<feature type="domain" description="DUF4232" evidence="2">
    <location>
        <begin position="19"/>
        <end position="149"/>
    </location>
</feature>
<reference evidence="3 4" key="1">
    <citation type="journal article" date="2019" name="Int. J. Syst. Evol. Microbiol.">
        <title>The Global Catalogue of Microorganisms (GCM) 10K type strain sequencing project: providing services to taxonomists for standard genome sequencing and annotation.</title>
        <authorList>
            <consortium name="The Broad Institute Genomics Platform"/>
            <consortium name="The Broad Institute Genome Sequencing Center for Infectious Disease"/>
            <person name="Wu L."/>
            <person name="Ma J."/>
        </authorList>
    </citation>
    <scope>NUCLEOTIDE SEQUENCE [LARGE SCALE GENOMIC DNA]</scope>
    <source>
        <strain evidence="3 4">JCM 14545</strain>
    </source>
</reference>
<dbReference type="EMBL" id="BAAANN010000022">
    <property type="protein sequence ID" value="GAA1972111.1"/>
    <property type="molecule type" value="Genomic_DNA"/>
</dbReference>
<comment type="caution">
    <text evidence="3">The sequence shown here is derived from an EMBL/GenBank/DDBJ whole genome shotgun (WGS) entry which is preliminary data.</text>
</comment>
<evidence type="ECO:0000256" key="1">
    <source>
        <dbReference type="SAM" id="MobiDB-lite"/>
    </source>
</evidence>
<evidence type="ECO:0000259" key="2">
    <source>
        <dbReference type="Pfam" id="PF14016"/>
    </source>
</evidence>
<proteinExistence type="predicted"/>
<gene>
    <name evidence="3" type="ORF">GCM10009754_53260</name>
</gene>
<feature type="compositionally biased region" description="Pro residues" evidence="1">
    <location>
        <begin position="1"/>
        <end position="12"/>
    </location>
</feature>
<organism evidence="3 4">
    <name type="scientific">Amycolatopsis minnesotensis</name>
    <dbReference type="NCBI Taxonomy" id="337894"/>
    <lineage>
        <taxon>Bacteria</taxon>
        <taxon>Bacillati</taxon>
        <taxon>Actinomycetota</taxon>
        <taxon>Actinomycetes</taxon>
        <taxon>Pseudonocardiales</taxon>
        <taxon>Pseudonocardiaceae</taxon>
        <taxon>Amycolatopsis</taxon>
    </lineage>
</organism>
<dbReference type="Pfam" id="PF14016">
    <property type="entry name" value="DUF4232"/>
    <property type="match status" value="1"/>
</dbReference>
<evidence type="ECO:0000313" key="3">
    <source>
        <dbReference type="EMBL" id="GAA1972111.1"/>
    </source>
</evidence>
<keyword evidence="4" id="KW-1185">Reference proteome</keyword>
<feature type="region of interest" description="Disordered" evidence="1">
    <location>
        <begin position="1"/>
        <end position="21"/>
    </location>
</feature>
<accession>A0ABN2RNG9</accession>
<sequence length="155" mass="15909">MPSPASTTPPPVTTAENPCTREGVSLTAGPVEAALGHRASVVTMVNCGTKSLRVEGYPAVVLLDAARKPMTITIEHGVSYMARDPGPAPHTLEPGQHLLSVLSWSSTVTDGDSAAGSFVTVTPVPGGEARTLPVDTDLGTTGKLTVTAWAPKLLN</sequence>
<evidence type="ECO:0000313" key="4">
    <source>
        <dbReference type="Proteomes" id="UP001501116"/>
    </source>
</evidence>
<dbReference type="Proteomes" id="UP001501116">
    <property type="component" value="Unassembled WGS sequence"/>
</dbReference>